<comment type="caution">
    <text evidence="3">The sequence shown here is derived from an EMBL/GenBank/DDBJ whole genome shotgun (WGS) entry which is preliminary data.</text>
</comment>
<sequence>MPRAPRPVDACIGRVSEIAAVEAALRGSRLVTLAGPGGVGKTRIALEVAWSVDDTYPDGVWFVPLGDLDLSADRASVAGAVLTGLGIADQSARPPEDKLAAHLADRRLLLVLDNCEHILPLVTPVVRDLLAASAGLRLLTTSRESLGLTGERVLAVPPLSVPAPSSVSTGTRVKELLESDAVRLLVERARAVDPDFEIGVDDARAVAELTAQLDGLPLAIELCATRLRSLSVGQLLERLNGRLDMEPRDPGGHEPRHRSLRGVIDWSYELCSPSHQVLWTRLAVFPTSFDIAAAEDVCGFDELARDEVLDGIDRLVARSVLLTERLPGGMRYRMLSTIREYAMERLIASGEVAPLRRRHRDYYLARISSVVRGWARPTHVDALQEMDAERPHYAAALSWSAVVEEEHDAGLEFAATLRYHWLSGGHLAEGRRWLALFLDKEGISTPTRGHGLWVASWVSMLQGDLDGAARYIDALAGLADEIDVEAHIHHWTGLLEVFSGRAEDAIVHLDRAATGHRRRGADALEMSARFMQSYALASVGRGAEAESVATDVVDRAGTTGDHLNHGWAWWMRAYARWKLGDPAAAEDALREVLLVQRNFRDRVCIAGTVALLAVVAESRGDAARADELAVTAVGLFTAIGTEPESLGWDFSRAWTATAATIAARSGVDDLATVARAVIVDQDEAQIVRDLIEQLGRPRTGAAHDAEPLAVLTRREREVAGLVAAGLTNREIAAQLVIAPRTADGHVERILSKLGVRRRSMVAALVVSAAAPAEPANSPHRGAADDPRRPFGL</sequence>
<feature type="region of interest" description="Disordered" evidence="1">
    <location>
        <begin position="772"/>
        <end position="792"/>
    </location>
</feature>
<dbReference type="InterPro" id="IPR058852">
    <property type="entry name" value="HTH_77"/>
</dbReference>
<evidence type="ECO:0000259" key="2">
    <source>
        <dbReference type="PROSITE" id="PS50043"/>
    </source>
</evidence>
<gene>
    <name evidence="3" type="ORF">I4I81_11335</name>
</gene>
<dbReference type="CDD" id="cd06170">
    <property type="entry name" value="LuxR_C_like"/>
    <property type="match status" value="1"/>
</dbReference>
<dbReference type="SMART" id="SM00421">
    <property type="entry name" value="HTH_LUXR"/>
    <property type="match status" value="1"/>
</dbReference>
<dbReference type="RefSeq" id="WP_218601272.1">
    <property type="nucleotide sequence ID" value="NZ_JADQDJ010000016.1"/>
</dbReference>
<dbReference type="PANTHER" id="PTHR47691:SF3">
    <property type="entry name" value="HTH-TYPE TRANSCRIPTIONAL REGULATOR RV0890C-RELATED"/>
    <property type="match status" value="1"/>
</dbReference>
<dbReference type="EMBL" id="JADQDK010000001">
    <property type="protein sequence ID" value="MBW0134850.1"/>
    <property type="molecule type" value="Genomic_DNA"/>
</dbReference>
<feature type="compositionally biased region" description="Basic and acidic residues" evidence="1">
    <location>
        <begin position="781"/>
        <end position="792"/>
    </location>
</feature>
<name>A0ABS6URK5_9PSEU</name>
<dbReference type="PROSITE" id="PS50043">
    <property type="entry name" value="HTH_LUXR_2"/>
    <property type="match status" value="1"/>
</dbReference>
<organism evidence="3 4">
    <name type="scientific">Pseudonocardia abyssalis</name>
    <dbReference type="NCBI Taxonomy" id="2792008"/>
    <lineage>
        <taxon>Bacteria</taxon>
        <taxon>Bacillati</taxon>
        <taxon>Actinomycetota</taxon>
        <taxon>Actinomycetes</taxon>
        <taxon>Pseudonocardiales</taxon>
        <taxon>Pseudonocardiaceae</taxon>
        <taxon>Pseudonocardia</taxon>
    </lineage>
</organism>
<evidence type="ECO:0000313" key="4">
    <source>
        <dbReference type="Proteomes" id="UP000694287"/>
    </source>
</evidence>
<dbReference type="Pfam" id="PF00196">
    <property type="entry name" value="GerE"/>
    <property type="match status" value="1"/>
</dbReference>
<dbReference type="InterPro" id="IPR000792">
    <property type="entry name" value="Tscrpt_reg_LuxR_C"/>
</dbReference>
<keyword evidence="4" id="KW-1185">Reference proteome</keyword>
<dbReference type="Proteomes" id="UP000694287">
    <property type="component" value="Unassembled WGS sequence"/>
</dbReference>
<accession>A0ABS6URK5</accession>
<feature type="domain" description="HTH luxR-type" evidence="2">
    <location>
        <begin position="704"/>
        <end position="769"/>
    </location>
</feature>
<dbReference type="PANTHER" id="PTHR47691">
    <property type="entry name" value="REGULATOR-RELATED"/>
    <property type="match status" value="1"/>
</dbReference>
<proteinExistence type="predicted"/>
<reference evidence="3 4" key="1">
    <citation type="submission" date="2020-11" db="EMBL/GenBank/DDBJ databases">
        <title>Pseudonocardia abyssalis sp. nov. and Pseudonocardia oceani sp. nov., description and phylogenomic analysis of two novel actinomycetes isolated from the deep Southern Ocean.</title>
        <authorList>
            <person name="Parra J."/>
        </authorList>
    </citation>
    <scope>NUCLEOTIDE SEQUENCE [LARGE SCALE GENOMIC DNA]</scope>
    <source>
        <strain evidence="3 4">KRD-168</strain>
    </source>
</reference>
<dbReference type="Pfam" id="PF25872">
    <property type="entry name" value="HTH_77"/>
    <property type="match status" value="1"/>
</dbReference>
<evidence type="ECO:0000256" key="1">
    <source>
        <dbReference type="SAM" id="MobiDB-lite"/>
    </source>
</evidence>
<protein>
    <submittedName>
        <fullName evidence="3">LuxR family transcriptional regulator</fullName>
    </submittedName>
</protein>
<evidence type="ECO:0000313" key="3">
    <source>
        <dbReference type="EMBL" id="MBW0134850.1"/>
    </source>
</evidence>